<dbReference type="RefSeq" id="WP_153214525.1">
    <property type="nucleotide sequence ID" value="NZ_WIBF01000001.1"/>
</dbReference>
<dbReference type="InterPro" id="IPR008949">
    <property type="entry name" value="Isoprenoid_synthase_dom_sf"/>
</dbReference>
<evidence type="ECO:0000313" key="1">
    <source>
        <dbReference type="EMBL" id="MQQ07051.1"/>
    </source>
</evidence>
<sequence length="261" mass="29080">MQFDDDLRACAELVERADPDRFQAAMAAPVPARFRLFVLYAFNAELSRAPWASQESMIAEMRVQWWRDVGAEIASGAPVRRHFVATPLAKVLSPTEAQNIDAMAEARRWDIYRDPFSDVEALVQYLKDTSGNLMWMSVASLGSNLGQGDETAAREFGFAQGVANWLRAVPALEKQNRVPLVDGTREGVQELAQIGLDALQKSRRSGAFAAETRPALLAGWQSEAILRQALKEPQRVVAGELGLSEFKKRLRLMWCASTGRW</sequence>
<name>A0A843Y7U8_9RHOB</name>
<dbReference type="Gene3D" id="1.10.600.10">
    <property type="entry name" value="Farnesyl Diphosphate Synthase"/>
    <property type="match status" value="1"/>
</dbReference>
<proteinExistence type="predicted"/>
<accession>A0A843Y7U8</accession>
<dbReference type="InterPro" id="IPR002060">
    <property type="entry name" value="Squ/phyt_synthse"/>
</dbReference>
<dbReference type="Proteomes" id="UP000444174">
    <property type="component" value="Unassembled WGS sequence"/>
</dbReference>
<evidence type="ECO:0000313" key="2">
    <source>
        <dbReference type="Proteomes" id="UP000444174"/>
    </source>
</evidence>
<keyword evidence="2" id="KW-1185">Reference proteome</keyword>
<organism evidence="1 2">
    <name type="scientific">Tritonibacter litoralis</name>
    <dbReference type="NCBI Taxonomy" id="2662264"/>
    <lineage>
        <taxon>Bacteria</taxon>
        <taxon>Pseudomonadati</taxon>
        <taxon>Pseudomonadota</taxon>
        <taxon>Alphaproteobacteria</taxon>
        <taxon>Rhodobacterales</taxon>
        <taxon>Paracoccaceae</taxon>
        <taxon>Tritonibacter</taxon>
    </lineage>
</organism>
<reference evidence="1 2" key="1">
    <citation type="submission" date="2019-10" db="EMBL/GenBank/DDBJ databases">
        <title>Epibacterium sp. nov., isolated from seawater.</title>
        <authorList>
            <person name="Zhang X."/>
            <person name="Li N."/>
        </authorList>
    </citation>
    <scope>NUCLEOTIDE SEQUENCE [LARGE SCALE GENOMIC DNA]</scope>
    <source>
        <strain evidence="1 2">SM1979</strain>
    </source>
</reference>
<dbReference type="AlphaFoldDB" id="A0A843Y7U8"/>
<dbReference type="Pfam" id="PF00494">
    <property type="entry name" value="SQS_PSY"/>
    <property type="match status" value="1"/>
</dbReference>
<gene>
    <name evidence="1" type="ORF">GFB49_01145</name>
</gene>
<dbReference type="EMBL" id="WIBF01000001">
    <property type="protein sequence ID" value="MQQ07051.1"/>
    <property type="molecule type" value="Genomic_DNA"/>
</dbReference>
<dbReference type="SUPFAM" id="SSF48576">
    <property type="entry name" value="Terpenoid synthases"/>
    <property type="match status" value="1"/>
</dbReference>
<protein>
    <submittedName>
        <fullName evidence="1">Phytoene synthase</fullName>
    </submittedName>
</protein>
<comment type="caution">
    <text evidence="1">The sequence shown here is derived from an EMBL/GenBank/DDBJ whole genome shotgun (WGS) entry which is preliminary data.</text>
</comment>